<accession>A0ABP0VGD3</accession>
<dbReference type="Proteomes" id="UP001497444">
    <property type="component" value="Unassembled WGS sequence"/>
</dbReference>
<gene>
    <name evidence="1" type="ORF">CSSPJE1EN1_LOCUS28884</name>
</gene>
<dbReference type="InterPro" id="IPR013747">
    <property type="entry name" value="ACP_syn_III_C"/>
</dbReference>
<dbReference type="Pfam" id="PF08541">
    <property type="entry name" value="ACP_syn_III_C"/>
    <property type="match status" value="1"/>
</dbReference>
<comment type="caution">
    <text evidence="1">The sequence shown here is derived from an EMBL/GenBank/DDBJ whole genome shotgun (WGS) entry which is preliminary data.</text>
</comment>
<reference evidence="1" key="1">
    <citation type="submission" date="2024-02" db="EMBL/GenBank/DDBJ databases">
        <authorList>
            <consortium name="ELIXIR-Norway"/>
            <consortium name="Elixir Norway"/>
        </authorList>
    </citation>
    <scope>NUCLEOTIDE SEQUENCE</scope>
</reference>
<organism evidence="1 2">
    <name type="scientific">Sphagnum jensenii</name>
    <dbReference type="NCBI Taxonomy" id="128206"/>
    <lineage>
        <taxon>Eukaryota</taxon>
        <taxon>Viridiplantae</taxon>
        <taxon>Streptophyta</taxon>
        <taxon>Embryophyta</taxon>
        <taxon>Bryophyta</taxon>
        <taxon>Sphagnophytina</taxon>
        <taxon>Sphagnopsida</taxon>
        <taxon>Sphagnales</taxon>
        <taxon>Sphagnaceae</taxon>
        <taxon>Sphagnum</taxon>
    </lineage>
</organism>
<evidence type="ECO:0000313" key="1">
    <source>
        <dbReference type="EMBL" id="CAK9253506.1"/>
    </source>
</evidence>
<protein>
    <submittedName>
        <fullName evidence="1">Uncharacterized protein</fullName>
    </submittedName>
</protein>
<keyword evidence="2" id="KW-1185">Reference proteome</keyword>
<sequence>MHADGRYATDLCLEHPGSRLKNRITHEMIDSGALLPSMNGKMVFSQAVKYFPEVIREALDANQYTIDDLDLLIPHQANARITAAVQKEFGLPDEKVVSNIHKYGNTTAASLPIAFTEAWEEGRVKEGDLICLAAFGSGFRMGQCADQVVGVRVGGRRDGGMTNLTPITPKPPERGL</sequence>
<name>A0ABP0VGD3_9BRYO</name>
<evidence type="ECO:0000313" key="2">
    <source>
        <dbReference type="Proteomes" id="UP001497444"/>
    </source>
</evidence>
<dbReference type="SUPFAM" id="SSF53901">
    <property type="entry name" value="Thiolase-like"/>
    <property type="match status" value="1"/>
</dbReference>
<proteinExistence type="predicted"/>
<dbReference type="EMBL" id="CAXAQS010000873">
    <property type="protein sequence ID" value="CAK9253506.1"/>
    <property type="molecule type" value="Genomic_DNA"/>
</dbReference>
<dbReference type="PANTHER" id="PTHR34069:SF2">
    <property type="entry name" value="BETA-KETOACYL-[ACYL-CARRIER-PROTEIN] SYNTHASE III"/>
    <property type="match status" value="1"/>
</dbReference>
<dbReference type="InterPro" id="IPR016039">
    <property type="entry name" value="Thiolase-like"/>
</dbReference>
<dbReference type="Gene3D" id="3.40.47.10">
    <property type="match status" value="1"/>
</dbReference>
<dbReference type="PANTHER" id="PTHR34069">
    <property type="entry name" value="3-OXOACYL-[ACYL-CARRIER-PROTEIN] SYNTHASE 3"/>
    <property type="match status" value="1"/>
</dbReference>